<comment type="subcellular location">
    <subcellularLocation>
        <location evidence="1">Peroxisome</location>
    </subcellularLocation>
</comment>
<keyword evidence="3" id="KW-0413">Isomerase</keyword>
<evidence type="ECO:0000256" key="3">
    <source>
        <dbReference type="ARBA" id="ARBA00023235"/>
    </source>
</evidence>
<reference evidence="4 5" key="1">
    <citation type="submission" date="2024-09" db="EMBL/GenBank/DDBJ databases">
        <title>Laminarin stimulates single cell rates of sulfate reduction while oxygen inhibits transcriptomic activity in coastal marine sediment.</title>
        <authorList>
            <person name="Lindsay M."/>
            <person name="Orcutt B."/>
            <person name="Emerson D."/>
            <person name="Stepanauskas R."/>
            <person name="D'Angelo T."/>
        </authorList>
    </citation>
    <scope>NUCLEOTIDE SEQUENCE [LARGE SCALE GENOMIC DNA]</scope>
    <source>
        <strain evidence="4">SAG AM-311-K15</strain>
    </source>
</reference>
<evidence type="ECO:0000313" key="4">
    <source>
        <dbReference type="EMBL" id="MFC1850105.1"/>
    </source>
</evidence>
<dbReference type="Proteomes" id="UP001594351">
    <property type="component" value="Unassembled WGS sequence"/>
</dbReference>
<accession>A0ABV6YV73</accession>
<organism evidence="4 5">
    <name type="scientific">candidate division CSSED10-310 bacterium</name>
    <dbReference type="NCBI Taxonomy" id="2855610"/>
    <lineage>
        <taxon>Bacteria</taxon>
        <taxon>Bacteria division CSSED10-310</taxon>
    </lineage>
</organism>
<evidence type="ECO:0000313" key="5">
    <source>
        <dbReference type="Proteomes" id="UP001594351"/>
    </source>
</evidence>
<keyword evidence="2" id="KW-0576">Peroxisome</keyword>
<dbReference type="InterPro" id="IPR001753">
    <property type="entry name" value="Enoyl-CoA_hydra/iso"/>
</dbReference>
<name>A0ABV6YV73_UNCC1</name>
<proteinExistence type="predicted"/>
<gene>
    <name evidence="4" type="ORF">ACFL27_07940</name>
</gene>
<comment type="caution">
    <text evidence="4">The sequence shown here is derived from an EMBL/GenBank/DDBJ whole genome shotgun (WGS) entry which is preliminary data.</text>
</comment>
<dbReference type="InterPro" id="IPR051053">
    <property type="entry name" value="ECH/Chromodomain_protein"/>
</dbReference>
<protein>
    <submittedName>
        <fullName evidence="4">Enoyl-CoA hydratase/isomerase family protein</fullName>
    </submittedName>
</protein>
<dbReference type="PANTHER" id="PTHR43684:SF1">
    <property type="entry name" value="ENOYL-COA DELTA ISOMERASE 2"/>
    <property type="match status" value="1"/>
</dbReference>
<sequence length="256" mass="29690">MREPVSLEYEDEKSKRWIDDNIAIFKIKKGIFDSLTDLGRSDSNFSYFDRVEQDKEIQAVLLLNEEGSLGEKAYDRFVKNIFGKTGRRNLYQDVNFDKRTLRAREINILKRFILKAVELNKIILAGLNGTIVTPFFGVSLAFDFRFAARDTKFSLAHNEYGLHPGGALPFFLPRYVGRSKAIEILFNTREFSAKEAKETGLVNNIFPQDEFEIRCIQETKKICINTNTNVLRSTKPLINHFNKELEHYLEKESVFV</sequence>
<dbReference type="SUPFAM" id="SSF52096">
    <property type="entry name" value="ClpP/crotonase"/>
    <property type="match status" value="1"/>
</dbReference>
<dbReference type="PANTHER" id="PTHR43684">
    <property type="match status" value="1"/>
</dbReference>
<dbReference type="CDD" id="cd06558">
    <property type="entry name" value="crotonase-like"/>
    <property type="match status" value="1"/>
</dbReference>
<evidence type="ECO:0000256" key="1">
    <source>
        <dbReference type="ARBA" id="ARBA00004275"/>
    </source>
</evidence>
<dbReference type="Pfam" id="PF00378">
    <property type="entry name" value="ECH_1"/>
    <property type="match status" value="1"/>
</dbReference>
<keyword evidence="5" id="KW-1185">Reference proteome</keyword>
<dbReference type="Gene3D" id="3.90.226.10">
    <property type="entry name" value="2-enoyl-CoA Hydratase, Chain A, domain 1"/>
    <property type="match status" value="1"/>
</dbReference>
<dbReference type="InterPro" id="IPR029045">
    <property type="entry name" value="ClpP/crotonase-like_dom_sf"/>
</dbReference>
<dbReference type="EMBL" id="JBHPBY010000076">
    <property type="protein sequence ID" value="MFC1850105.1"/>
    <property type="molecule type" value="Genomic_DNA"/>
</dbReference>
<evidence type="ECO:0000256" key="2">
    <source>
        <dbReference type="ARBA" id="ARBA00023140"/>
    </source>
</evidence>